<keyword evidence="1" id="KW-0732">Signal</keyword>
<evidence type="ECO:0000313" key="3">
    <source>
        <dbReference type="Proteomes" id="UP000006000"/>
    </source>
</evidence>
<organism evidence="2 3">
    <name type="scientific">Eubacterium ventriosum ATCC 27560</name>
    <dbReference type="NCBI Taxonomy" id="411463"/>
    <lineage>
        <taxon>Bacteria</taxon>
        <taxon>Bacillati</taxon>
        <taxon>Bacillota</taxon>
        <taxon>Clostridia</taxon>
        <taxon>Eubacteriales</taxon>
        <taxon>Eubacteriaceae</taxon>
        <taxon>Eubacterium</taxon>
    </lineage>
</organism>
<proteinExistence type="predicted"/>
<dbReference type="AlphaFoldDB" id="A5Z5I6"/>
<comment type="caution">
    <text evidence="2">The sequence shown here is derived from an EMBL/GenBank/DDBJ whole genome shotgun (WGS) entry which is preliminary data.</text>
</comment>
<sequence length="74" mass="8153">MKRLCFSALVAAQLIPLALCQKIFSTDLAPPEAKPPVIQPVQIIGNQRVEGRIGRHTFFCAPVVREPEVKPGIF</sequence>
<dbReference type="EMBL" id="AAVL02000031">
    <property type="protein sequence ID" value="EDM51660.1"/>
    <property type="molecule type" value="Genomic_DNA"/>
</dbReference>
<dbReference type="Proteomes" id="UP000006000">
    <property type="component" value="Unassembled WGS sequence"/>
</dbReference>
<gene>
    <name evidence="2" type="ORF">EUBVEN_00965</name>
</gene>
<evidence type="ECO:0000313" key="2">
    <source>
        <dbReference type="EMBL" id="EDM51660.1"/>
    </source>
</evidence>
<accession>A5Z5I6</accession>
<feature type="chain" id="PRO_5038935944" evidence="1">
    <location>
        <begin position="22"/>
        <end position="74"/>
    </location>
</feature>
<evidence type="ECO:0000256" key="1">
    <source>
        <dbReference type="SAM" id="SignalP"/>
    </source>
</evidence>
<reference evidence="2 3" key="1">
    <citation type="submission" date="2007-03" db="EMBL/GenBank/DDBJ databases">
        <authorList>
            <person name="Fulton L."/>
            <person name="Clifton S."/>
            <person name="Fulton B."/>
            <person name="Xu J."/>
            <person name="Minx P."/>
            <person name="Pepin K.H."/>
            <person name="Johnson M."/>
            <person name="Thiruvilangam P."/>
            <person name="Bhonagiri V."/>
            <person name="Nash W.E."/>
            <person name="Mardis E.R."/>
            <person name="Wilson R.K."/>
        </authorList>
    </citation>
    <scope>NUCLEOTIDE SEQUENCE [LARGE SCALE GENOMIC DNA]</scope>
    <source>
        <strain evidence="2 3">ATCC 27560</strain>
    </source>
</reference>
<name>A5Z5I6_9FIRM</name>
<reference evidence="2 3" key="2">
    <citation type="submission" date="2007-04" db="EMBL/GenBank/DDBJ databases">
        <title>Draft genome sequence of Eubacterium ventriosum (ATCC 27560).</title>
        <authorList>
            <person name="Sudarsanam P."/>
            <person name="Ley R."/>
            <person name="Guruge J."/>
            <person name="Turnbaugh P.J."/>
            <person name="Mahowald M."/>
            <person name="Liep D."/>
            <person name="Gordon J."/>
        </authorList>
    </citation>
    <scope>NUCLEOTIDE SEQUENCE [LARGE SCALE GENOMIC DNA]</scope>
    <source>
        <strain evidence="2 3">ATCC 27560</strain>
    </source>
</reference>
<feature type="signal peptide" evidence="1">
    <location>
        <begin position="1"/>
        <end position="21"/>
    </location>
</feature>
<dbReference type="HOGENOM" id="CLU_2682310_0_0_9"/>
<protein>
    <submittedName>
        <fullName evidence="2">Uncharacterized protein</fullName>
    </submittedName>
</protein>